<feature type="non-terminal residue" evidence="1">
    <location>
        <position position="1"/>
    </location>
</feature>
<accession>A0ACB9W3N1</accession>
<protein>
    <submittedName>
        <fullName evidence="1">Uncharacterized protein</fullName>
    </submittedName>
</protein>
<comment type="caution">
    <text evidence="1">The sequence shown here is derived from an EMBL/GenBank/DDBJ whole genome shotgun (WGS) entry which is preliminary data.</text>
</comment>
<proteinExistence type="predicted"/>
<organism evidence="1 2">
    <name type="scientific">Chaenocephalus aceratus</name>
    <name type="common">Blackfin icefish</name>
    <name type="synonym">Chaenichthys aceratus</name>
    <dbReference type="NCBI Taxonomy" id="36190"/>
    <lineage>
        <taxon>Eukaryota</taxon>
        <taxon>Metazoa</taxon>
        <taxon>Chordata</taxon>
        <taxon>Craniata</taxon>
        <taxon>Vertebrata</taxon>
        <taxon>Euteleostomi</taxon>
        <taxon>Actinopterygii</taxon>
        <taxon>Neopterygii</taxon>
        <taxon>Teleostei</taxon>
        <taxon>Neoteleostei</taxon>
        <taxon>Acanthomorphata</taxon>
        <taxon>Eupercaria</taxon>
        <taxon>Perciformes</taxon>
        <taxon>Notothenioidei</taxon>
        <taxon>Channichthyidae</taxon>
        <taxon>Chaenocephalus</taxon>
    </lineage>
</organism>
<reference evidence="1" key="1">
    <citation type="submission" date="2022-05" db="EMBL/GenBank/DDBJ databases">
        <title>Chromosome-level genome of Chaenocephalus aceratus.</title>
        <authorList>
            <person name="Park H."/>
        </authorList>
    </citation>
    <scope>NUCLEOTIDE SEQUENCE</scope>
    <source>
        <strain evidence="1">KU_202001</strain>
    </source>
</reference>
<feature type="non-terminal residue" evidence="1">
    <location>
        <position position="416"/>
    </location>
</feature>
<evidence type="ECO:0000313" key="1">
    <source>
        <dbReference type="EMBL" id="KAI4807594.1"/>
    </source>
</evidence>
<gene>
    <name evidence="1" type="ORF">KUCAC02_027394</name>
</gene>
<keyword evidence="2" id="KW-1185">Reference proteome</keyword>
<dbReference type="Proteomes" id="UP001057452">
    <property type="component" value="Chromosome 19"/>
</dbReference>
<sequence length="416" mass="44742">PATNGSLVLPSPSISTYTRGFTERRCFDTLKLLPHDQTSKYLPGQQRATPRRKMAPLVCHQWQKCADSLTAEEGLACCGPSKNYAGGITCLALGQRDSFYKGWIIIPVDLDSARVIILSNIMQQRREDRGVSEEVFPLVGSRPGLAPGCSANSSSPVSDPPPPSPPLPPQTLRCQSDWMERAKQDPAIGPKGQRNCCQLGQHFTAEHHSPNKQCIGPQATGNMEPVITSRALLVHSPKPKPGQGLERVLHLTQISQPGLSSPPTPASSRREPLSPLTGKSEGAVARQALDGRSNRAGTLGVTPGATSRDESATDLQSSRQNDSLSGLKEGGERSSINQDASLPFHEAAWSPSGPNWVWSCIPLPTELPVVAERRAAVEGARSRAPLWKALINPDLSGALTRGGAARQQRRLETRRG</sequence>
<dbReference type="EMBL" id="CM043803">
    <property type="protein sequence ID" value="KAI4807594.1"/>
    <property type="molecule type" value="Genomic_DNA"/>
</dbReference>
<evidence type="ECO:0000313" key="2">
    <source>
        <dbReference type="Proteomes" id="UP001057452"/>
    </source>
</evidence>
<name>A0ACB9W3N1_CHAAC</name>